<protein>
    <submittedName>
        <fullName evidence="1">Uncharacterized protein</fullName>
    </submittedName>
</protein>
<evidence type="ECO:0000313" key="1">
    <source>
        <dbReference type="EMBL" id="KAH9381996.1"/>
    </source>
</evidence>
<gene>
    <name evidence="1" type="ORF">HPB48_010207</name>
</gene>
<evidence type="ECO:0000313" key="2">
    <source>
        <dbReference type="Proteomes" id="UP000821853"/>
    </source>
</evidence>
<dbReference type="AlphaFoldDB" id="A0A9J6H5P3"/>
<dbReference type="EMBL" id="JABSTR010000011">
    <property type="protein sequence ID" value="KAH9381996.1"/>
    <property type="molecule type" value="Genomic_DNA"/>
</dbReference>
<dbReference type="Proteomes" id="UP000821853">
    <property type="component" value="Chromosome 9"/>
</dbReference>
<reference evidence="1 2" key="1">
    <citation type="journal article" date="2020" name="Cell">
        <title>Large-Scale Comparative Analyses of Tick Genomes Elucidate Their Genetic Diversity and Vector Capacities.</title>
        <authorList>
            <consortium name="Tick Genome and Microbiome Consortium (TIGMIC)"/>
            <person name="Jia N."/>
            <person name="Wang J."/>
            <person name="Shi W."/>
            <person name="Du L."/>
            <person name="Sun Y."/>
            <person name="Zhan W."/>
            <person name="Jiang J.F."/>
            <person name="Wang Q."/>
            <person name="Zhang B."/>
            <person name="Ji P."/>
            <person name="Bell-Sakyi L."/>
            <person name="Cui X.M."/>
            <person name="Yuan T.T."/>
            <person name="Jiang B.G."/>
            <person name="Yang W.F."/>
            <person name="Lam T.T."/>
            <person name="Chang Q.C."/>
            <person name="Ding S.J."/>
            <person name="Wang X.J."/>
            <person name="Zhu J.G."/>
            <person name="Ruan X.D."/>
            <person name="Zhao L."/>
            <person name="Wei J.T."/>
            <person name="Ye R.Z."/>
            <person name="Que T.C."/>
            <person name="Du C.H."/>
            <person name="Zhou Y.H."/>
            <person name="Cheng J.X."/>
            <person name="Dai P.F."/>
            <person name="Guo W.B."/>
            <person name="Han X.H."/>
            <person name="Huang E.J."/>
            <person name="Li L.F."/>
            <person name="Wei W."/>
            <person name="Gao Y.C."/>
            <person name="Liu J.Z."/>
            <person name="Shao H.Z."/>
            <person name="Wang X."/>
            <person name="Wang C.C."/>
            <person name="Yang T.C."/>
            <person name="Huo Q.B."/>
            <person name="Li W."/>
            <person name="Chen H.Y."/>
            <person name="Chen S.E."/>
            <person name="Zhou L.G."/>
            <person name="Ni X.B."/>
            <person name="Tian J.H."/>
            <person name="Sheng Y."/>
            <person name="Liu T."/>
            <person name="Pan Y.S."/>
            <person name="Xia L.Y."/>
            <person name="Li J."/>
            <person name="Zhao F."/>
            <person name="Cao W.C."/>
        </authorList>
    </citation>
    <scope>NUCLEOTIDE SEQUENCE [LARGE SCALE GENOMIC DNA]</scope>
    <source>
        <strain evidence="1">HaeL-2018</strain>
    </source>
</reference>
<sequence length="131" mass="14644">MREILPDAKIGVLKLGTISKDSFLGFEGCKLHNNRPTLVLRVAAKTVGTLDILGFDSYFEVVPAKPSNTLLRLRIRFGWLVIRYAVKQQVVPSGTILRIIQSSLQYRDWVAVWEVAAAMASRSVWSVSTLL</sequence>
<name>A0A9J6H5P3_HAELO</name>
<keyword evidence="2" id="KW-1185">Reference proteome</keyword>
<dbReference type="VEuPathDB" id="VectorBase:HLOH_044358"/>
<proteinExistence type="predicted"/>
<organism evidence="1 2">
    <name type="scientific">Haemaphysalis longicornis</name>
    <name type="common">Bush tick</name>
    <dbReference type="NCBI Taxonomy" id="44386"/>
    <lineage>
        <taxon>Eukaryota</taxon>
        <taxon>Metazoa</taxon>
        <taxon>Ecdysozoa</taxon>
        <taxon>Arthropoda</taxon>
        <taxon>Chelicerata</taxon>
        <taxon>Arachnida</taxon>
        <taxon>Acari</taxon>
        <taxon>Parasitiformes</taxon>
        <taxon>Ixodida</taxon>
        <taxon>Ixodoidea</taxon>
        <taxon>Ixodidae</taxon>
        <taxon>Haemaphysalinae</taxon>
        <taxon>Haemaphysalis</taxon>
    </lineage>
</organism>
<accession>A0A9J6H5P3</accession>
<comment type="caution">
    <text evidence="1">The sequence shown here is derived from an EMBL/GenBank/DDBJ whole genome shotgun (WGS) entry which is preliminary data.</text>
</comment>